<dbReference type="AlphaFoldDB" id="A0A0D9XRR1"/>
<feature type="region of interest" description="Disordered" evidence="1">
    <location>
        <begin position="75"/>
        <end position="102"/>
    </location>
</feature>
<keyword evidence="3" id="KW-1185">Reference proteome</keyword>
<dbReference type="eggNOG" id="ENOG502QTYV">
    <property type="taxonomic scope" value="Eukaryota"/>
</dbReference>
<reference evidence="2 3" key="1">
    <citation type="submission" date="2012-08" db="EMBL/GenBank/DDBJ databases">
        <title>Oryza genome evolution.</title>
        <authorList>
            <person name="Wing R.A."/>
        </authorList>
    </citation>
    <scope>NUCLEOTIDE SEQUENCE</scope>
</reference>
<dbReference type="Gramene" id="LPERR11G09900.1">
    <property type="protein sequence ID" value="LPERR11G09900.1"/>
    <property type="gene ID" value="LPERR11G09900"/>
</dbReference>
<dbReference type="HOGENOM" id="CLU_042726_1_0_1"/>
<proteinExistence type="predicted"/>
<reference evidence="2" key="3">
    <citation type="submission" date="2015-04" db="UniProtKB">
        <authorList>
            <consortium name="EnsemblPlants"/>
        </authorList>
    </citation>
    <scope>IDENTIFICATION</scope>
</reference>
<evidence type="ECO:0000313" key="2">
    <source>
        <dbReference type="EnsemblPlants" id="LPERR11G09900.1"/>
    </source>
</evidence>
<feature type="compositionally biased region" description="Acidic residues" evidence="1">
    <location>
        <begin position="83"/>
        <end position="94"/>
    </location>
</feature>
<dbReference type="Proteomes" id="UP000032180">
    <property type="component" value="Chromosome 11"/>
</dbReference>
<protein>
    <recommendedName>
        <fullName evidence="4">DUF506 family protein</fullName>
    </recommendedName>
</protein>
<evidence type="ECO:0008006" key="4">
    <source>
        <dbReference type="Google" id="ProtNLM"/>
    </source>
</evidence>
<evidence type="ECO:0000256" key="1">
    <source>
        <dbReference type="SAM" id="MobiDB-lite"/>
    </source>
</evidence>
<name>A0A0D9XRR1_9ORYZ</name>
<reference evidence="3" key="2">
    <citation type="submission" date="2013-12" db="EMBL/GenBank/DDBJ databases">
        <authorList>
            <person name="Yu Y."/>
            <person name="Lee S."/>
            <person name="de Baynast K."/>
            <person name="Wissotski M."/>
            <person name="Liu L."/>
            <person name="Talag J."/>
            <person name="Goicoechea J."/>
            <person name="Angelova A."/>
            <person name="Jetty R."/>
            <person name="Kudrna D."/>
            <person name="Golser W."/>
            <person name="Rivera L."/>
            <person name="Zhang J."/>
            <person name="Wing R."/>
        </authorList>
    </citation>
    <scope>NUCLEOTIDE SEQUENCE</scope>
</reference>
<accession>A0A0D9XRR1</accession>
<dbReference type="NCBIfam" id="TIGR01615">
    <property type="entry name" value="A_thal_3542"/>
    <property type="match status" value="1"/>
</dbReference>
<organism evidence="2 3">
    <name type="scientific">Leersia perrieri</name>
    <dbReference type="NCBI Taxonomy" id="77586"/>
    <lineage>
        <taxon>Eukaryota</taxon>
        <taxon>Viridiplantae</taxon>
        <taxon>Streptophyta</taxon>
        <taxon>Embryophyta</taxon>
        <taxon>Tracheophyta</taxon>
        <taxon>Spermatophyta</taxon>
        <taxon>Magnoliopsida</taxon>
        <taxon>Liliopsida</taxon>
        <taxon>Poales</taxon>
        <taxon>Poaceae</taxon>
        <taxon>BOP clade</taxon>
        <taxon>Oryzoideae</taxon>
        <taxon>Oryzeae</taxon>
        <taxon>Oryzinae</taxon>
        <taxon>Leersia</taxon>
    </lineage>
</organism>
<sequence length="328" mass="34966">MTTPCPSSRAKRATAPLDAAARARLAMAAVFVPGSSADSSGSEHEATALSNLVNEYLLDTDDDDVATVPSAAVLAAEQRSHDVEDDDDDNDDDLNGGRNAATEEITEITRVLDNARSSDDLLRGRIFADVVDAIGALEDVVRASAADRSAFRRAVMSRLREHGHDAGLCKARWDRNPKSGIAAGSYEYIDVVVVVAADAAGTTTRYIVDVGFAGEFEVARPTEEYEAVLSSLPEVLVARPDDVRKVVRAASAAARRSLKRRRLSVPPWRKRKFMLAKWLGPYRRTVNAVPASAGTAVSGGGAGASAVCRIVHGFEAPPRVMTSSGFWG</sequence>
<dbReference type="PANTHER" id="PTHR31579:SF90">
    <property type="entry name" value="OS11G0437600 PROTEIN"/>
    <property type="match status" value="1"/>
</dbReference>
<dbReference type="InterPro" id="IPR006502">
    <property type="entry name" value="PDDEXK-like"/>
</dbReference>
<evidence type="ECO:0000313" key="3">
    <source>
        <dbReference type="Proteomes" id="UP000032180"/>
    </source>
</evidence>
<dbReference type="EnsemblPlants" id="LPERR11G09900.1">
    <property type="protein sequence ID" value="LPERR11G09900.1"/>
    <property type="gene ID" value="LPERR11G09900"/>
</dbReference>
<dbReference type="Pfam" id="PF04720">
    <property type="entry name" value="PDDEXK_6"/>
    <property type="match status" value="1"/>
</dbReference>
<dbReference type="PANTHER" id="PTHR31579">
    <property type="entry name" value="OS03G0796600 PROTEIN"/>
    <property type="match status" value="1"/>
</dbReference>
<dbReference type="STRING" id="77586.A0A0D9XRR1"/>